<dbReference type="Proteomes" id="UP000677228">
    <property type="component" value="Unassembled WGS sequence"/>
</dbReference>
<evidence type="ECO:0000313" key="4">
    <source>
        <dbReference type="Proteomes" id="UP000677228"/>
    </source>
</evidence>
<dbReference type="EMBL" id="CAJNOK010007773">
    <property type="protein sequence ID" value="CAF1044089.1"/>
    <property type="molecule type" value="Genomic_DNA"/>
</dbReference>
<evidence type="ECO:0008006" key="5">
    <source>
        <dbReference type="Google" id="ProtNLM"/>
    </source>
</evidence>
<dbReference type="EMBL" id="CAJOBA010007785">
    <property type="protein sequence ID" value="CAF3812237.1"/>
    <property type="molecule type" value="Genomic_DNA"/>
</dbReference>
<proteinExistence type="predicted"/>
<evidence type="ECO:0000313" key="3">
    <source>
        <dbReference type="EMBL" id="CAF3812237.1"/>
    </source>
</evidence>
<feature type="coiled-coil region" evidence="1">
    <location>
        <begin position="208"/>
        <end position="235"/>
    </location>
</feature>
<evidence type="ECO:0000313" key="2">
    <source>
        <dbReference type="EMBL" id="CAF1044089.1"/>
    </source>
</evidence>
<gene>
    <name evidence="2" type="ORF">OVA965_LOCUS16634</name>
    <name evidence="3" type="ORF">TMI583_LOCUS16644</name>
</gene>
<organism evidence="2 4">
    <name type="scientific">Didymodactylos carnosus</name>
    <dbReference type="NCBI Taxonomy" id="1234261"/>
    <lineage>
        <taxon>Eukaryota</taxon>
        <taxon>Metazoa</taxon>
        <taxon>Spiralia</taxon>
        <taxon>Gnathifera</taxon>
        <taxon>Rotifera</taxon>
        <taxon>Eurotatoria</taxon>
        <taxon>Bdelloidea</taxon>
        <taxon>Philodinida</taxon>
        <taxon>Philodinidae</taxon>
        <taxon>Didymodactylos</taxon>
    </lineage>
</organism>
<comment type="caution">
    <text evidence="2">The sequence shown here is derived from an EMBL/GenBank/DDBJ whole genome shotgun (WGS) entry which is preliminary data.</text>
</comment>
<reference evidence="2" key="1">
    <citation type="submission" date="2021-02" db="EMBL/GenBank/DDBJ databases">
        <authorList>
            <person name="Nowell W R."/>
        </authorList>
    </citation>
    <scope>NUCLEOTIDE SEQUENCE</scope>
</reference>
<name>A0A8S2E309_9BILA</name>
<evidence type="ECO:0000256" key="1">
    <source>
        <dbReference type="SAM" id="Coils"/>
    </source>
</evidence>
<keyword evidence="1" id="KW-0175">Coiled coil</keyword>
<dbReference type="Proteomes" id="UP000682733">
    <property type="component" value="Unassembled WGS sequence"/>
</dbReference>
<dbReference type="AlphaFoldDB" id="A0A8S2E309"/>
<protein>
    <recommendedName>
        <fullName evidence="5">CCHC-type domain-containing protein</fullName>
    </recommendedName>
</protein>
<accession>A0A8S2E309</accession>
<sequence length="324" mass="37055">MSKPSLPPQLSLIIKNVDLRVGFSELSTDLQANYPSVKNVIRMKNKFQNEIRLVKIELLSTQDRNQLLARGKIMINHISYDVVEYLAAANVLICSKCMGLGHFKKQCKETTETCKVCRLACQDLKNHQCTQQAKCLHCGGNHNSNALSCPVVKQFRADLTKKLLSNINSYVQPKLVQQPINNNSNYMQYLANFPPLPLSHYTPVTNPNSVIIQKLDELNNNMMKINNRIGELVRKTDKLEKFMVEKIESDTENLKRIQMTEMISEANKRDISSLLDTVHYMAQFLLKLNVDQNGRTNDANFKYNLERHCTQLAKCVEKKGNPKK</sequence>